<dbReference type="GO" id="GO:0043161">
    <property type="term" value="P:proteasome-mediated ubiquitin-dependent protein catabolic process"/>
    <property type="evidence" value="ECO:0007669"/>
    <property type="project" value="TreeGrafter"/>
</dbReference>
<dbReference type="PROSITE" id="PS50005">
    <property type="entry name" value="TPR"/>
    <property type="match status" value="2"/>
</dbReference>
<evidence type="ECO:0000256" key="6">
    <source>
        <dbReference type="ARBA" id="ARBA00022786"/>
    </source>
</evidence>
<dbReference type="GO" id="GO:0006515">
    <property type="term" value="P:protein quality control for misfolded or incompletely synthesized proteins"/>
    <property type="evidence" value="ECO:0007669"/>
    <property type="project" value="TreeGrafter"/>
</dbReference>
<protein>
    <recommendedName>
        <fullName evidence="9">E3 ubiquitin-protein ligase CHIP</fullName>
        <ecNumber evidence="2">2.3.2.27</ecNumber>
        <ecNumber evidence="3">5.2.1.8</ecNumber>
    </recommendedName>
    <alternativeName>
        <fullName evidence="10">RING-type E3 ubiquitin transferase CHIP</fullName>
    </alternativeName>
</protein>
<keyword evidence="4" id="KW-0808">Transferase</keyword>
<dbReference type="InterPro" id="IPR045202">
    <property type="entry name" value="CHIP_RING-Ubox"/>
</dbReference>
<keyword evidence="14" id="KW-1185">Reference proteome</keyword>
<organism evidence="13 14">
    <name type="scientific">Coniochaeta hoffmannii</name>
    <dbReference type="NCBI Taxonomy" id="91930"/>
    <lineage>
        <taxon>Eukaryota</taxon>
        <taxon>Fungi</taxon>
        <taxon>Dikarya</taxon>
        <taxon>Ascomycota</taxon>
        <taxon>Pezizomycotina</taxon>
        <taxon>Sordariomycetes</taxon>
        <taxon>Sordariomycetidae</taxon>
        <taxon>Coniochaetales</taxon>
        <taxon>Coniochaetaceae</taxon>
        <taxon>Coniochaeta</taxon>
    </lineage>
</organism>
<comment type="catalytic activity">
    <reaction evidence="1">
        <text>S-ubiquitinyl-[E2 ubiquitin-conjugating enzyme]-L-cysteine + [acceptor protein]-L-lysine = [E2 ubiquitin-conjugating enzyme]-L-cysteine + N(6)-ubiquitinyl-[acceptor protein]-L-lysine.</text>
        <dbReference type="EC" id="2.3.2.27"/>
    </reaction>
</comment>
<evidence type="ECO:0000256" key="11">
    <source>
        <dbReference type="PROSITE-ProRule" id="PRU00339"/>
    </source>
</evidence>
<dbReference type="PROSITE" id="PS51698">
    <property type="entry name" value="U_BOX"/>
    <property type="match status" value="1"/>
</dbReference>
<keyword evidence="8" id="KW-0697">Rotamase</keyword>
<proteinExistence type="predicted"/>
<dbReference type="PANTHER" id="PTHR46803:SF2">
    <property type="entry name" value="E3 UBIQUITIN-PROTEIN LIGASE CHIP"/>
    <property type="match status" value="1"/>
</dbReference>
<dbReference type="Pfam" id="PF04564">
    <property type="entry name" value="U-box"/>
    <property type="match status" value="1"/>
</dbReference>
<accession>A0AA38S6F7</accession>
<dbReference type="InterPro" id="IPR003613">
    <property type="entry name" value="Ubox_domain"/>
</dbReference>
<evidence type="ECO:0000313" key="14">
    <source>
        <dbReference type="Proteomes" id="UP001174691"/>
    </source>
</evidence>
<dbReference type="GO" id="GO:0000209">
    <property type="term" value="P:protein polyubiquitination"/>
    <property type="evidence" value="ECO:0007669"/>
    <property type="project" value="TreeGrafter"/>
</dbReference>
<evidence type="ECO:0000259" key="12">
    <source>
        <dbReference type="PROSITE" id="PS51698"/>
    </source>
</evidence>
<dbReference type="Gene3D" id="3.30.40.10">
    <property type="entry name" value="Zinc/RING finger domain, C3HC4 (zinc finger)"/>
    <property type="match status" value="1"/>
</dbReference>
<feature type="repeat" description="TPR" evidence="11">
    <location>
        <begin position="4"/>
        <end position="37"/>
    </location>
</feature>
<dbReference type="SUPFAM" id="SSF57850">
    <property type="entry name" value="RING/U-box"/>
    <property type="match status" value="1"/>
</dbReference>
<evidence type="ECO:0000313" key="13">
    <source>
        <dbReference type="EMBL" id="KAJ9161763.1"/>
    </source>
</evidence>
<dbReference type="InterPro" id="IPR011990">
    <property type="entry name" value="TPR-like_helical_dom_sf"/>
</dbReference>
<evidence type="ECO:0000256" key="7">
    <source>
        <dbReference type="ARBA" id="ARBA00022803"/>
    </source>
</evidence>
<dbReference type="GO" id="GO:0005737">
    <property type="term" value="C:cytoplasm"/>
    <property type="evidence" value="ECO:0007669"/>
    <property type="project" value="TreeGrafter"/>
</dbReference>
<dbReference type="GO" id="GO:0061630">
    <property type="term" value="F:ubiquitin protein ligase activity"/>
    <property type="evidence" value="ECO:0007669"/>
    <property type="project" value="UniProtKB-EC"/>
</dbReference>
<keyword evidence="8" id="KW-0413">Isomerase</keyword>
<reference evidence="13" key="1">
    <citation type="submission" date="2022-07" db="EMBL/GenBank/DDBJ databases">
        <title>Fungi with potential for degradation of polypropylene.</title>
        <authorList>
            <person name="Gostincar C."/>
        </authorList>
    </citation>
    <scope>NUCLEOTIDE SEQUENCE</scope>
    <source>
        <strain evidence="13">EXF-13287</strain>
    </source>
</reference>
<dbReference type="CDD" id="cd16654">
    <property type="entry name" value="RING-Ubox_CHIP"/>
    <property type="match status" value="1"/>
</dbReference>
<name>A0AA38S6F7_9PEZI</name>
<comment type="caution">
    <text evidence="13">The sequence shown here is derived from an EMBL/GenBank/DDBJ whole genome shotgun (WGS) entry which is preliminary data.</text>
</comment>
<dbReference type="AlphaFoldDB" id="A0AA38S6F7"/>
<feature type="domain" description="U-box" evidence="12">
    <location>
        <begin position="194"/>
        <end position="267"/>
    </location>
</feature>
<dbReference type="SMART" id="SM00504">
    <property type="entry name" value="Ubox"/>
    <property type="match status" value="1"/>
</dbReference>
<dbReference type="Proteomes" id="UP001174691">
    <property type="component" value="Unassembled WGS sequence"/>
</dbReference>
<dbReference type="InterPro" id="IPR013083">
    <property type="entry name" value="Znf_RING/FYVE/PHD"/>
</dbReference>
<evidence type="ECO:0000256" key="1">
    <source>
        <dbReference type="ARBA" id="ARBA00000900"/>
    </source>
</evidence>
<dbReference type="Pfam" id="PF13431">
    <property type="entry name" value="TPR_17"/>
    <property type="match status" value="1"/>
</dbReference>
<gene>
    <name evidence="13" type="ORF">NKR19_g2022</name>
</gene>
<dbReference type="GO" id="GO:0003755">
    <property type="term" value="F:peptidyl-prolyl cis-trans isomerase activity"/>
    <property type="evidence" value="ECO:0007669"/>
    <property type="project" value="UniProtKB-KW"/>
</dbReference>
<dbReference type="GO" id="GO:0071218">
    <property type="term" value="P:cellular response to misfolded protein"/>
    <property type="evidence" value="ECO:0007669"/>
    <property type="project" value="TreeGrafter"/>
</dbReference>
<dbReference type="SMART" id="SM00028">
    <property type="entry name" value="TPR"/>
    <property type="match status" value="3"/>
</dbReference>
<dbReference type="GO" id="GO:0051087">
    <property type="term" value="F:protein-folding chaperone binding"/>
    <property type="evidence" value="ECO:0007669"/>
    <property type="project" value="TreeGrafter"/>
</dbReference>
<evidence type="ECO:0000256" key="8">
    <source>
        <dbReference type="ARBA" id="ARBA00023110"/>
    </source>
</evidence>
<evidence type="ECO:0000256" key="10">
    <source>
        <dbReference type="ARBA" id="ARBA00044543"/>
    </source>
</evidence>
<dbReference type="EMBL" id="JANBVN010000019">
    <property type="protein sequence ID" value="KAJ9161763.1"/>
    <property type="molecule type" value="Genomic_DNA"/>
</dbReference>
<evidence type="ECO:0000256" key="4">
    <source>
        <dbReference type="ARBA" id="ARBA00022679"/>
    </source>
</evidence>
<dbReference type="Gene3D" id="1.25.40.10">
    <property type="entry name" value="Tetratricopeptide repeat domain"/>
    <property type="match status" value="1"/>
</dbReference>
<evidence type="ECO:0000256" key="5">
    <source>
        <dbReference type="ARBA" id="ARBA00022737"/>
    </source>
</evidence>
<feature type="repeat" description="TPR" evidence="11">
    <location>
        <begin position="72"/>
        <end position="105"/>
    </location>
</feature>
<dbReference type="SUPFAM" id="SSF48452">
    <property type="entry name" value="TPR-like"/>
    <property type="match status" value="1"/>
</dbReference>
<dbReference type="InterPro" id="IPR019734">
    <property type="entry name" value="TPR_rpt"/>
</dbReference>
<dbReference type="PANTHER" id="PTHR46803">
    <property type="entry name" value="E3 UBIQUITIN-PROTEIN LIGASE CHIP"/>
    <property type="match status" value="1"/>
</dbReference>
<evidence type="ECO:0000256" key="2">
    <source>
        <dbReference type="ARBA" id="ARBA00012483"/>
    </source>
</evidence>
<sequence>MSRSMQLKEEGNRHFQSGDFVSAEALYSKAIIADPKNPALYTNRAMARLKMSLWDSVITDCNQCLELAPDNMKAHYYLAQAYLALHDYDDALDHARRAHELCARTNDKSLAAVTAQVLRCKKERWEDMERRRRREGSELEIEVLALLERERDGVLRDMTDDGEKKEVEAEWEQKLESMRRVFEKARAAEERRRKVPDWAVDDISFQVMVDPVITKSGNSYERASIMEHLRRHPTDPLTREPLTAADLRPNLALKEACAEFLEENGWAADW</sequence>
<keyword evidence="6" id="KW-0833">Ubl conjugation pathway</keyword>
<dbReference type="EC" id="5.2.1.8" evidence="3"/>
<evidence type="ECO:0000256" key="9">
    <source>
        <dbReference type="ARBA" id="ARBA00044534"/>
    </source>
</evidence>
<keyword evidence="5" id="KW-0677">Repeat</keyword>
<evidence type="ECO:0000256" key="3">
    <source>
        <dbReference type="ARBA" id="ARBA00013194"/>
    </source>
</evidence>
<keyword evidence="7 11" id="KW-0802">TPR repeat</keyword>
<dbReference type="GO" id="GO:0045862">
    <property type="term" value="P:positive regulation of proteolysis"/>
    <property type="evidence" value="ECO:0007669"/>
    <property type="project" value="TreeGrafter"/>
</dbReference>
<dbReference type="EC" id="2.3.2.27" evidence="2"/>